<dbReference type="PANTHER" id="PTHR43767">
    <property type="entry name" value="LONG-CHAIN-FATTY-ACID--COA LIGASE"/>
    <property type="match status" value="1"/>
</dbReference>
<dbReference type="InterPro" id="IPR000873">
    <property type="entry name" value="AMP-dep_synth/lig_dom"/>
</dbReference>
<dbReference type="PROSITE" id="PS00455">
    <property type="entry name" value="AMP_BINDING"/>
    <property type="match status" value="1"/>
</dbReference>
<protein>
    <submittedName>
        <fullName evidence="1">Acyl-CoA synthetase</fullName>
    </submittedName>
</protein>
<gene>
    <name evidence="1" type="ORF">CHR55_01460</name>
</gene>
<dbReference type="Gene3D" id="3.30.300.30">
    <property type="match status" value="1"/>
</dbReference>
<organism evidence="1 2">
    <name type="scientific">Rhodococcus qingshengii</name>
    <dbReference type="NCBI Taxonomy" id="334542"/>
    <lineage>
        <taxon>Bacteria</taxon>
        <taxon>Bacillati</taxon>
        <taxon>Actinomycetota</taxon>
        <taxon>Actinomycetes</taxon>
        <taxon>Mycobacteriales</taxon>
        <taxon>Nocardiaceae</taxon>
        <taxon>Rhodococcus</taxon>
        <taxon>Rhodococcus erythropolis group</taxon>
    </lineage>
</organism>
<name>A0A2A5JJ52_RHOSG</name>
<dbReference type="PANTHER" id="PTHR43767:SF7">
    <property type="entry name" value="MEDIUM_LONG-CHAIN-FATTY-ACID--COA LIGASE FADD8"/>
    <property type="match status" value="1"/>
</dbReference>
<dbReference type="RefSeq" id="WP_058038043.1">
    <property type="nucleotide sequence ID" value="NZ_AP026691.1"/>
</dbReference>
<dbReference type="SUPFAM" id="SSF56801">
    <property type="entry name" value="Acetyl-CoA synthetase-like"/>
    <property type="match status" value="1"/>
</dbReference>
<reference evidence="1 2" key="1">
    <citation type="submission" date="2017-07" db="EMBL/GenBank/DDBJ databases">
        <title>Draft sequence of Rhodococcus enclensis 23b-28.</title>
        <authorList>
            <person name="Besaury L."/>
            <person name="Sancelme M."/>
            <person name="Amato P."/>
            <person name="Lallement A."/>
            <person name="Delort A.-M."/>
        </authorList>
    </citation>
    <scope>NUCLEOTIDE SEQUENCE [LARGE SCALE GENOMIC DNA]</scope>
    <source>
        <strain evidence="1 2">23b-28</strain>
    </source>
</reference>
<evidence type="ECO:0000313" key="1">
    <source>
        <dbReference type="EMBL" id="PCK29081.1"/>
    </source>
</evidence>
<proteinExistence type="predicted"/>
<sequence>MNADIMNDEPMAPGLQVQAGYADLILSALRRRPDHIAFRFTDRNGDRAELTYWQTAEQIERIAGVLSSFALPDGAGVALLAGPCPEAFTVMAAACLAGVRYTALHPLATEENDRMVLKDSGTDLLLVADGQFQVRAEAAQTRVMSLSALESACELGTAGIGSGLGGQGRALYLFYTGGTTGEPKGVMLRDRSLVANAWACTTWEWPAETTMLLTTPMSHAAGLLVAPGLLRGASFELHRSFDPDRVVDAIENGGVTATFVVPTMLYALLDHPRLSDANLSGLNWMLYGAAPIDPTRLEQAGAVFGPILSQHYGQAEAPNALTVLDTREHTDDPAVLGSCGRAMPGVEVVLLDEQGNETATGVPGELCVRGPLVMDGYWNKPEQTAAALANGWLHTGDVARIDESGLISIVDRIKDTIISGGFNVYPREVEDSLGHHPAVAACAVFGVPDSQWGEAVTAAVVLKTGWSVTPDQLIAHVRSHKGPIWAPKEISILEALPLTALGKIDKKALRGASPT</sequence>
<dbReference type="EMBL" id="NOVD01000001">
    <property type="protein sequence ID" value="PCK29081.1"/>
    <property type="molecule type" value="Genomic_DNA"/>
</dbReference>
<dbReference type="Pfam" id="PF00501">
    <property type="entry name" value="AMP-binding"/>
    <property type="match status" value="1"/>
</dbReference>
<dbReference type="InterPro" id="IPR025110">
    <property type="entry name" value="AMP-bd_C"/>
</dbReference>
<evidence type="ECO:0000313" key="2">
    <source>
        <dbReference type="Proteomes" id="UP000230886"/>
    </source>
</evidence>
<dbReference type="GO" id="GO:0016877">
    <property type="term" value="F:ligase activity, forming carbon-sulfur bonds"/>
    <property type="evidence" value="ECO:0007669"/>
    <property type="project" value="UniProtKB-ARBA"/>
</dbReference>
<dbReference type="InterPro" id="IPR045851">
    <property type="entry name" value="AMP-bd_C_sf"/>
</dbReference>
<dbReference type="Gene3D" id="3.40.50.12780">
    <property type="entry name" value="N-terminal domain of ligase-like"/>
    <property type="match status" value="1"/>
</dbReference>
<dbReference type="InterPro" id="IPR042099">
    <property type="entry name" value="ANL_N_sf"/>
</dbReference>
<comment type="caution">
    <text evidence="1">The sequence shown here is derived from an EMBL/GenBank/DDBJ whole genome shotgun (WGS) entry which is preliminary data.</text>
</comment>
<dbReference type="InterPro" id="IPR050237">
    <property type="entry name" value="ATP-dep_AMP-bd_enzyme"/>
</dbReference>
<dbReference type="Pfam" id="PF13193">
    <property type="entry name" value="AMP-binding_C"/>
    <property type="match status" value="1"/>
</dbReference>
<dbReference type="Proteomes" id="UP000230886">
    <property type="component" value="Unassembled WGS sequence"/>
</dbReference>
<accession>A0A2A5JJ52</accession>
<dbReference type="AlphaFoldDB" id="A0A2A5JJ52"/>
<dbReference type="InterPro" id="IPR020845">
    <property type="entry name" value="AMP-binding_CS"/>
</dbReference>